<dbReference type="RefSeq" id="WP_026831136.1">
    <property type="nucleotide sequence ID" value="NZ_JANJYY010000082.1"/>
</dbReference>
<sequence>MIPFTLEVVQVIRSIPPGRVMTYGQVARLAGNPRAARQVARILHSLSRTEQLPWHRVLNAKGEISLDGEEQQLVLEAEGIVFECRGKLSLARYQVETD</sequence>
<evidence type="ECO:0000313" key="3">
    <source>
        <dbReference type="EMBL" id="MDI3234788.1"/>
    </source>
</evidence>
<evidence type="ECO:0000256" key="1">
    <source>
        <dbReference type="ARBA" id="ARBA00022763"/>
    </source>
</evidence>
<organism evidence="3 4">
    <name type="scientific">Exiguobacterium antarcticum</name>
    <dbReference type="NCBI Taxonomy" id="132920"/>
    <lineage>
        <taxon>Bacteria</taxon>
        <taxon>Bacillati</taxon>
        <taxon>Bacillota</taxon>
        <taxon>Bacilli</taxon>
        <taxon>Bacillales</taxon>
        <taxon>Bacillales Family XII. Incertae Sedis</taxon>
        <taxon>Exiguobacterium</taxon>
    </lineage>
</organism>
<keyword evidence="1" id="KW-0227">DNA damage</keyword>
<dbReference type="PANTHER" id="PTHR42942">
    <property type="entry name" value="6-O-METHYLGUANINE DNA METHYLTRANSFERASE"/>
    <property type="match status" value="1"/>
</dbReference>
<keyword evidence="4" id="KW-1185">Reference proteome</keyword>
<reference evidence="3 4" key="1">
    <citation type="submission" date="2023-04" db="EMBL/GenBank/DDBJ databases">
        <title>Antarctic isolates genomes.</title>
        <authorList>
            <person name="Dimov S.G."/>
        </authorList>
    </citation>
    <scope>NUCLEOTIDE SEQUENCE [LARGE SCALE GENOMIC DNA]</scope>
    <source>
        <strain evidence="3 4">AL19</strain>
    </source>
</reference>
<dbReference type="InterPro" id="IPR014048">
    <property type="entry name" value="MethylDNA_cys_MeTrfase_DNA-bd"/>
</dbReference>
<dbReference type="InterPro" id="IPR036388">
    <property type="entry name" value="WH-like_DNA-bd_sf"/>
</dbReference>
<proteinExistence type="predicted"/>
<dbReference type="Gene3D" id="1.10.10.10">
    <property type="entry name" value="Winged helix-like DNA-binding domain superfamily/Winged helix DNA-binding domain"/>
    <property type="match status" value="1"/>
</dbReference>
<dbReference type="InterPro" id="IPR052520">
    <property type="entry name" value="ATL_DNA_repair"/>
</dbReference>
<dbReference type="Proteomes" id="UP001243286">
    <property type="component" value="Unassembled WGS sequence"/>
</dbReference>
<name>A0ABT6R1G5_9BACL</name>
<protein>
    <submittedName>
        <fullName evidence="3">MGMT family protein</fullName>
    </submittedName>
</protein>
<dbReference type="InterPro" id="IPR036217">
    <property type="entry name" value="MethylDNA_cys_MeTrfase_DNAb"/>
</dbReference>
<evidence type="ECO:0000259" key="2">
    <source>
        <dbReference type="Pfam" id="PF01035"/>
    </source>
</evidence>
<dbReference type="CDD" id="cd06445">
    <property type="entry name" value="ATase"/>
    <property type="match status" value="1"/>
</dbReference>
<dbReference type="EMBL" id="JASBQV010000008">
    <property type="protein sequence ID" value="MDI3234788.1"/>
    <property type="molecule type" value="Genomic_DNA"/>
</dbReference>
<gene>
    <name evidence="3" type="ORF">QK289_07185</name>
</gene>
<comment type="caution">
    <text evidence="3">The sequence shown here is derived from an EMBL/GenBank/DDBJ whole genome shotgun (WGS) entry which is preliminary data.</text>
</comment>
<dbReference type="PANTHER" id="PTHR42942:SF1">
    <property type="entry name" value="ALKYLTRANSFERASE-LIKE PROTEIN 1"/>
    <property type="match status" value="1"/>
</dbReference>
<feature type="domain" description="Methylated-DNA-[protein]-cysteine S-methyltransferase DNA binding" evidence="2">
    <location>
        <begin position="3"/>
        <end position="79"/>
    </location>
</feature>
<dbReference type="Pfam" id="PF01035">
    <property type="entry name" value="DNA_binding_1"/>
    <property type="match status" value="1"/>
</dbReference>
<evidence type="ECO:0000313" key="4">
    <source>
        <dbReference type="Proteomes" id="UP001243286"/>
    </source>
</evidence>
<accession>A0ABT6R1G5</accession>
<dbReference type="SUPFAM" id="SSF46767">
    <property type="entry name" value="Methylated DNA-protein cysteine methyltransferase, C-terminal domain"/>
    <property type="match status" value="1"/>
</dbReference>